<evidence type="ECO:0000256" key="8">
    <source>
        <dbReference type="ARBA" id="ARBA00022837"/>
    </source>
</evidence>
<feature type="active site" description="Charge relay system" evidence="13 14">
    <location>
        <position position="425"/>
    </location>
</feature>
<dbReference type="InterPro" id="IPR015500">
    <property type="entry name" value="Peptidase_S8_subtilisin-rel"/>
</dbReference>
<evidence type="ECO:0000256" key="16">
    <source>
        <dbReference type="SAM" id="Phobius"/>
    </source>
</evidence>
<feature type="compositionally biased region" description="Acidic residues" evidence="15">
    <location>
        <begin position="856"/>
        <end position="871"/>
    </location>
</feature>
<comment type="subcellular location">
    <subcellularLocation>
        <location evidence="1">Membrane</location>
    </subcellularLocation>
</comment>
<evidence type="ECO:0000259" key="18">
    <source>
        <dbReference type="PROSITE" id="PS51829"/>
    </source>
</evidence>
<keyword evidence="5 17" id="KW-0732">Signal</keyword>
<dbReference type="GeneID" id="4840751"/>
<dbReference type="InParanoid" id="A3LYR4"/>
<dbReference type="FunCoup" id="A3LYR4">
    <property type="interactions" value="173"/>
</dbReference>
<dbReference type="OMA" id="AYEFDII"/>
<feature type="active site" description="Charge relay system" evidence="13 14">
    <location>
        <position position="216"/>
    </location>
</feature>
<feature type="chain" id="PRO_5002655890" description="P/Homo B domain-containing protein" evidence="17">
    <location>
        <begin position="21"/>
        <end position="871"/>
    </location>
</feature>
<dbReference type="InterPro" id="IPR034182">
    <property type="entry name" value="Kexin/furin"/>
</dbReference>
<organism evidence="19 20">
    <name type="scientific">Scheffersomyces stipitis (strain ATCC 58785 / CBS 6054 / NBRC 10063 / NRRL Y-11545)</name>
    <name type="common">Yeast</name>
    <name type="synonym">Pichia stipitis</name>
    <dbReference type="NCBI Taxonomy" id="322104"/>
    <lineage>
        <taxon>Eukaryota</taxon>
        <taxon>Fungi</taxon>
        <taxon>Dikarya</taxon>
        <taxon>Ascomycota</taxon>
        <taxon>Saccharomycotina</taxon>
        <taxon>Pichiomycetes</taxon>
        <taxon>Debaryomycetaceae</taxon>
        <taxon>Scheffersomyces</taxon>
    </lineage>
</organism>
<feature type="compositionally biased region" description="Low complexity" evidence="15">
    <location>
        <begin position="722"/>
        <end position="740"/>
    </location>
</feature>
<evidence type="ECO:0000256" key="9">
    <source>
        <dbReference type="ARBA" id="ARBA00022989"/>
    </source>
</evidence>
<dbReference type="RefSeq" id="XP_001386048.2">
    <property type="nucleotide sequence ID" value="XM_001386011.1"/>
</dbReference>
<keyword evidence="10 16" id="KW-0472">Membrane</keyword>
<evidence type="ECO:0000256" key="1">
    <source>
        <dbReference type="ARBA" id="ARBA00004370"/>
    </source>
</evidence>
<dbReference type="FunFam" id="2.60.120.260:FF:000026">
    <property type="entry name" value="proprotein convertase subtilisin/kexin type 7"/>
    <property type="match status" value="1"/>
</dbReference>
<keyword evidence="7 14" id="KW-0720">Serine protease</keyword>
<evidence type="ECO:0000256" key="5">
    <source>
        <dbReference type="ARBA" id="ARBA00022729"/>
    </source>
</evidence>
<feature type="signal peptide" evidence="17">
    <location>
        <begin position="1"/>
        <end position="20"/>
    </location>
</feature>
<gene>
    <name evidence="19" type="ORF">PICST_14973</name>
</gene>
<reference evidence="19 20" key="1">
    <citation type="journal article" date="2007" name="Nat. Biotechnol.">
        <title>Genome sequence of the lignocellulose-bioconverting and xylose-fermenting yeast Pichia stipitis.</title>
        <authorList>
            <person name="Jeffries T.W."/>
            <person name="Grigoriev I.V."/>
            <person name="Grimwood J."/>
            <person name="Laplaza J.M."/>
            <person name="Aerts A."/>
            <person name="Salamov A."/>
            <person name="Schmutz J."/>
            <person name="Lindquist E."/>
            <person name="Dehal P."/>
            <person name="Shapiro H."/>
            <person name="Jin Y.S."/>
            <person name="Passoth V."/>
            <person name="Richardson P.M."/>
        </authorList>
    </citation>
    <scope>NUCLEOTIDE SEQUENCE [LARGE SCALE GENOMIC DNA]</scope>
    <source>
        <strain evidence="20">ATCC 58785 / CBS 6054 / NBRC 10063 / NRRL Y-11545</strain>
    </source>
</reference>
<dbReference type="PROSITE" id="PS00137">
    <property type="entry name" value="SUBTILASE_HIS"/>
    <property type="match status" value="1"/>
</dbReference>
<feature type="transmembrane region" description="Helical" evidence="16">
    <location>
        <begin position="760"/>
        <end position="779"/>
    </location>
</feature>
<dbReference type="PANTHER" id="PTHR42884">
    <property type="entry name" value="PROPROTEIN CONVERTASE SUBTILISIN/KEXIN-RELATED"/>
    <property type="match status" value="1"/>
</dbReference>
<dbReference type="EMBL" id="CP000501">
    <property type="protein sequence ID" value="ABN68019.2"/>
    <property type="molecule type" value="Genomic_DNA"/>
</dbReference>
<keyword evidence="11" id="KW-0865">Zymogen</keyword>
<feature type="compositionally biased region" description="Acidic residues" evidence="15">
    <location>
        <begin position="802"/>
        <end position="813"/>
    </location>
</feature>
<feature type="compositionally biased region" description="Basic and acidic residues" evidence="15">
    <location>
        <begin position="712"/>
        <end position="721"/>
    </location>
</feature>
<sequence length="871" mass="97143">MLFPLRTLLLILSVLLQVQSTAIPKRDYESKNYYIFEIDTSISQQPLADFTSKYRSHYKFEHQLQGLDNHYVFSINKSHPHNDFLGNHKSNDFNLMKRSPGFEDEYDYLVSNPHLRSIHQLKPRTLSKRMPVLITDDKEYERIIDSKHANTDAAGNTVDASKQLLKDVSDSLSIRDPGFIEQWHLINTAYPGHDVNVTGLWYEGITGTGIVSAIVDDGLDAESEDLRANFNAKGSWDFNDNTNIPLPRLYDDHHGTRCAGEIAAVKNDVCGVGVAYDSTVAGIRILSGPITAAEEAAALIYGLDVNDIYSCSWGPTDDGRTLAEPETVVKKAMIKGVQEGRKDKGSIYVFASGNGGRSYDSCNYDGYTNSIFSITVGAIDYKGIHPDYAEACSAVMVVTYSSGSGEHIHTTDIKKRCTASHGGTSAAAPLAAGIYALVLQANPNLTWRDVQYVSVLSSVPINQQDGNYQTTALNREYSHKYGYGKIDAYQMVHFAKDWKNVKPQAFFYSDIQSKPPADSHKRDGNIIRKKITVTEEDLKIMNVERVEHVTVKLNIMATFRGRVGVRLISPTGVTSDLATFRPRDNSGVGFKDWTFMSVAHWGESGLGDWTIEVFGDENSSKQKNTIVFENWQLRFFGESIDADKAETYELEKDYAAVRRDRLSQNNDKQPETTSETLSSSESVSSSEVGTSTVSTESSTSVTSTSDSTTPVEEDHNAEKVTESVSASSSSTQDAEATESSGAEEDEDGKLKYSADHTGQYFMALAVVGFIVIILFMKFFKTPGSGRRRRREDFEFDIIPGEDYSDSEDDEDSMEFGRRSGRRAPPAPSFIPNEVDDEDDDRARDRVYDEFNSDTLPEYEEEMFRIDDEDED</sequence>
<dbReference type="GO" id="GO:0000139">
    <property type="term" value="C:Golgi membrane"/>
    <property type="evidence" value="ECO:0007669"/>
    <property type="project" value="TreeGrafter"/>
</dbReference>
<dbReference type="InterPro" id="IPR008979">
    <property type="entry name" value="Galactose-bd-like_sf"/>
</dbReference>
<evidence type="ECO:0000256" key="15">
    <source>
        <dbReference type="SAM" id="MobiDB-lite"/>
    </source>
</evidence>
<evidence type="ECO:0000313" key="20">
    <source>
        <dbReference type="Proteomes" id="UP000002258"/>
    </source>
</evidence>
<dbReference type="PROSITE" id="PS51829">
    <property type="entry name" value="P_HOMO_B"/>
    <property type="match status" value="1"/>
</dbReference>
<dbReference type="HOGENOM" id="CLU_002976_2_1_1"/>
<keyword evidence="3 14" id="KW-0645">Protease</keyword>
<proteinExistence type="inferred from homology"/>
<dbReference type="InterPro" id="IPR036852">
    <property type="entry name" value="Peptidase_S8/S53_dom_sf"/>
</dbReference>
<evidence type="ECO:0000313" key="19">
    <source>
        <dbReference type="EMBL" id="ABN68019.2"/>
    </source>
</evidence>
<dbReference type="Pfam" id="PF00082">
    <property type="entry name" value="Peptidase_S8"/>
    <property type="match status" value="1"/>
</dbReference>
<dbReference type="Proteomes" id="UP000002258">
    <property type="component" value="Chromosome 7"/>
</dbReference>
<dbReference type="GO" id="GO:0005802">
    <property type="term" value="C:trans-Golgi network"/>
    <property type="evidence" value="ECO:0007669"/>
    <property type="project" value="EnsemblFungi"/>
</dbReference>
<dbReference type="OrthoDB" id="300641at2759"/>
<evidence type="ECO:0000256" key="12">
    <source>
        <dbReference type="ARBA" id="ARBA00023180"/>
    </source>
</evidence>
<evidence type="ECO:0000256" key="2">
    <source>
        <dbReference type="ARBA" id="ARBA00005325"/>
    </source>
</evidence>
<dbReference type="Gene3D" id="2.60.120.260">
    <property type="entry name" value="Galactose-binding domain-like"/>
    <property type="match status" value="1"/>
</dbReference>
<dbReference type="GO" id="GO:0007323">
    <property type="term" value="P:peptide pheromone maturation"/>
    <property type="evidence" value="ECO:0007669"/>
    <property type="project" value="EnsemblFungi"/>
</dbReference>
<dbReference type="PANTHER" id="PTHR42884:SF14">
    <property type="entry name" value="NEUROENDOCRINE CONVERTASE 1"/>
    <property type="match status" value="1"/>
</dbReference>
<dbReference type="InterPro" id="IPR023828">
    <property type="entry name" value="Peptidase_S8_Ser-AS"/>
</dbReference>
<name>A3LYR4_PICST</name>
<dbReference type="eggNOG" id="KOG3525">
    <property type="taxonomic scope" value="Eukaryota"/>
</dbReference>
<keyword evidence="6 14" id="KW-0378">Hydrolase</keyword>
<evidence type="ECO:0000256" key="10">
    <source>
        <dbReference type="ARBA" id="ARBA00023136"/>
    </source>
</evidence>
<evidence type="ECO:0000256" key="13">
    <source>
        <dbReference type="PIRSR" id="PIRSR615500-1"/>
    </source>
</evidence>
<feature type="active site" description="Charge relay system" evidence="13 14">
    <location>
        <position position="254"/>
    </location>
</feature>
<dbReference type="PROSITE" id="PS51892">
    <property type="entry name" value="SUBTILASE"/>
    <property type="match status" value="1"/>
</dbReference>
<dbReference type="PROSITE" id="PS00138">
    <property type="entry name" value="SUBTILASE_SER"/>
    <property type="match status" value="1"/>
</dbReference>
<dbReference type="KEGG" id="pic:PICST_14973"/>
<dbReference type="Pfam" id="PF01483">
    <property type="entry name" value="P_proprotein"/>
    <property type="match status" value="1"/>
</dbReference>
<feature type="non-terminal residue" evidence="19">
    <location>
        <position position="871"/>
    </location>
</feature>
<feature type="region of interest" description="Disordered" evidence="15">
    <location>
        <begin position="799"/>
        <end position="871"/>
    </location>
</feature>
<evidence type="ECO:0000256" key="11">
    <source>
        <dbReference type="ARBA" id="ARBA00023145"/>
    </source>
</evidence>
<dbReference type="InterPro" id="IPR022398">
    <property type="entry name" value="Peptidase_S8_His-AS"/>
</dbReference>
<dbReference type="GO" id="GO:0016485">
    <property type="term" value="P:protein processing"/>
    <property type="evidence" value="ECO:0007669"/>
    <property type="project" value="EnsemblFungi"/>
</dbReference>
<keyword evidence="9 16" id="KW-1133">Transmembrane helix</keyword>
<dbReference type="CDD" id="cd04059">
    <property type="entry name" value="Peptidases_S8_Protein_convertases_Kexins_Furin-like"/>
    <property type="match status" value="1"/>
</dbReference>
<evidence type="ECO:0000256" key="7">
    <source>
        <dbReference type="ARBA" id="ARBA00022825"/>
    </source>
</evidence>
<dbReference type="InterPro" id="IPR000209">
    <property type="entry name" value="Peptidase_S8/S53_dom"/>
</dbReference>
<protein>
    <recommendedName>
        <fullName evidence="18">P/Homo B domain-containing protein</fullName>
    </recommendedName>
</protein>
<dbReference type="GO" id="GO:0004252">
    <property type="term" value="F:serine-type endopeptidase activity"/>
    <property type="evidence" value="ECO:0007669"/>
    <property type="project" value="UniProtKB-UniRule"/>
</dbReference>
<keyword evidence="8" id="KW-0106">Calcium</keyword>
<evidence type="ECO:0000256" key="14">
    <source>
        <dbReference type="PROSITE-ProRule" id="PRU01240"/>
    </source>
</evidence>
<keyword evidence="20" id="KW-1185">Reference proteome</keyword>
<evidence type="ECO:0000256" key="4">
    <source>
        <dbReference type="ARBA" id="ARBA00022692"/>
    </source>
</evidence>
<keyword evidence="12" id="KW-0325">Glycoprotein</keyword>
<dbReference type="PRINTS" id="PR00723">
    <property type="entry name" value="SUBTILISIN"/>
</dbReference>
<keyword evidence="4 16" id="KW-0812">Transmembrane</keyword>
<dbReference type="FunFam" id="3.40.50.200:FF:000005">
    <property type="entry name" value="Proprotein convertase subtilisin/kexin type 7"/>
    <property type="match status" value="1"/>
</dbReference>
<dbReference type="AlphaFoldDB" id="A3LYR4"/>
<dbReference type="MEROPS" id="S08.070"/>
<dbReference type="InterPro" id="IPR002884">
    <property type="entry name" value="P_dom"/>
</dbReference>
<accession>A3LYR4</accession>
<dbReference type="Gene3D" id="3.40.50.200">
    <property type="entry name" value="Peptidase S8/S53 domain"/>
    <property type="match status" value="1"/>
</dbReference>
<dbReference type="SUPFAM" id="SSF52743">
    <property type="entry name" value="Subtilisin-like"/>
    <property type="match status" value="1"/>
</dbReference>
<feature type="region of interest" description="Disordered" evidence="15">
    <location>
        <begin position="661"/>
        <end position="748"/>
    </location>
</feature>
<comment type="similarity">
    <text evidence="2">Belongs to the peptidase S8 family. Furin subfamily.</text>
</comment>
<evidence type="ECO:0000256" key="17">
    <source>
        <dbReference type="SAM" id="SignalP"/>
    </source>
</evidence>
<dbReference type="SUPFAM" id="SSF49785">
    <property type="entry name" value="Galactose-binding domain-like"/>
    <property type="match status" value="1"/>
</dbReference>
<evidence type="ECO:0000256" key="3">
    <source>
        <dbReference type="ARBA" id="ARBA00022670"/>
    </source>
</evidence>
<feature type="compositionally biased region" description="Low complexity" evidence="15">
    <location>
        <begin position="671"/>
        <end position="710"/>
    </location>
</feature>
<evidence type="ECO:0000256" key="6">
    <source>
        <dbReference type="ARBA" id="ARBA00022801"/>
    </source>
</evidence>
<feature type="domain" description="P/Homo B" evidence="18">
    <location>
        <begin position="501"/>
        <end position="641"/>
    </location>
</feature>
<dbReference type="STRING" id="322104.A3LYR4"/>